<evidence type="ECO:0000313" key="1">
    <source>
        <dbReference type="EMBL" id="GER37801.1"/>
    </source>
</evidence>
<feature type="non-terminal residue" evidence="1">
    <location>
        <position position="1"/>
    </location>
</feature>
<dbReference type="AlphaFoldDB" id="A0A5A7PYV3"/>
<accession>A0A5A7PYV3</accession>
<keyword evidence="2" id="KW-1185">Reference proteome</keyword>
<evidence type="ECO:0000313" key="2">
    <source>
        <dbReference type="Proteomes" id="UP000325081"/>
    </source>
</evidence>
<organism evidence="1 2">
    <name type="scientific">Striga asiatica</name>
    <name type="common">Asiatic witchweed</name>
    <name type="synonym">Buchnera asiatica</name>
    <dbReference type="NCBI Taxonomy" id="4170"/>
    <lineage>
        <taxon>Eukaryota</taxon>
        <taxon>Viridiplantae</taxon>
        <taxon>Streptophyta</taxon>
        <taxon>Embryophyta</taxon>
        <taxon>Tracheophyta</taxon>
        <taxon>Spermatophyta</taxon>
        <taxon>Magnoliopsida</taxon>
        <taxon>eudicotyledons</taxon>
        <taxon>Gunneridae</taxon>
        <taxon>Pentapetalae</taxon>
        <taxon>asterids</taxon>
        <taxon>lamiids</taxon>
        <taxon>Lamiales</taxon>
        <taxon>Orobanchaceae</taxon>
        <taxon>Buchnereae</taxon>
        <taxon>Striga</taxon>
    </lineage>
</organism>
<comment type="caution">
    <text evidence="1">The sequence shown here is derived from an EMBL/GenBank/DDBJ whole genome shotgun (WGS) entry which is preliminary data.</text>
</comment>
<sequence length="108" mass="12918">ELLTWDKSTVAEFISKNYVWLFAADQNKIPVIVRILISNRNKLLKSRKFTPKNKITLYCEAHYLDMTHYYDVNNLLHMAKYFLYGHILHNRKKCIMTLQSCETQIHRA</sequence>
<gene>
    <name evidence="1" type="ORF">STAS_14240</name>
</gene>
<proteinExistence type="predicted"/>
<name>A0A5A7PYV3_STRAF</name>
<protein>
    <submittedName>
        <fullName evidence="1">Phototropic-responsive NPH3 family protein</fullName>
    </submittedName>
</protein>
<dbReference type="Proteomes" id="UP000325081">
    <property type="component" value="Unassembled WGS sequence"/>
</dbReference>
<reference evidence="2" key="1">
    <citation type="journal article" date="2019" name="Curr. Biol.">
        <title>Genome Sequence of Striga asiatica Provides Insight into the Evolution of Plant Parasitism.</title>
        <authorList>
            <person name="Yoshida S."/>
            <person name="Kim S."/>
            <person name="Wafula E.K."/>
            <person name="Tanskanen J."/>
            <person name="Kim Y.M."/>
            <person name="Honaas L."/>
            <person name="Yang Z."/>
            <person name="Spallek T."/>
            <person name="Conn C.E."/>
            <person name="Ichihashi Y."/>
            <person name="Cheong K."/>
            <person name="Cui S."/>
            <person name="Der J.P."/>
            <person name="Gundlach H."/>
            <person name="Jiao Y."/>
            <person name="Hori C."/>
            <person name="Ishida J.K."/>
            <person name="Kasahara H."/>
            <person name="Kiba T."/>
            <person name="Kim M.S."/>
            <person name="Koo N."/>
            <person name="Laohavisit A."/>
            <person name="Lee Y.H."/>
            <person name="Lumba S."/>
            <person name="McCourt P."/>
            <person name="Mortimer J.C."/>
            <person name="Mutuku J.M."/>
            <person name="Nomura T."/>
            <person name="Sasaki-Sekimoto Y."/>
            <person name="Seto Y."/>
            <person name="Wang Y."/>
            <person name="Wakatake T."/>
            <person name="Sakakibara H."/>
            <person name="Demura T."/>
            <person name="Yamaguchi S."/>
            <person name="Yoneyama K."/>
            <person name="Manabe R.I."/>
            <person name="Nelson D.C."/>
            <person name="Schulman A.H."/>
            <person name="Timko M.P."/>
            <person name="dePamphilis C.W."/>
            <person name="Choi D."/>
            <person name="Shirasu K."/>
        </authorList>
    </citation>
    <scope>NUCLEOTIDE SEQUENCE [LARGE SCALE GENOMIC DNA]</scope>
    <source>
        <strain evidence="2">cv. UVA1</strain>
    </source>
</reference>
<dbReference type="EMBL" id="BKCP01005405">
    <property type="protein sequence ID" value="GER37801.1"/>
    <property type="molecule type" value="Genomic_DNA"/>
</dbReference>